<dbReference type="EMBL" id="JAODUP010000192">
    <property type="protein sequence ID" value="KAK2157405.1"/>
    <property type="molecule type" value="Genomic_DNA"/>
</dbReference>
<dbReference type="InterPro" id="IPR009199">
    <property type="entry name" value="PhoPQ-act_pathogen-rel_PqaA"/>
</dbReference>
<sequence>MAPVKFCSILALLMTIVYAVNWDVQTDLDVYVHSDDGYYSWEILTEYRYNACTMYIVNMTSQKWQDESYVDHPIWWHFMGVAVPDEDNITYPDAGFLFIDGGSNDPYDEPPEENEDENIAVCIAAVDLGVVGAYIKAVPNQPLIFLNDPQQMSRKEDSIIAWTWRTYIDDPTPDPTVILRMPMTKAAKRGLDTVTAVAQEKAPFTNVSRFMVTGASKRGWTTWSLSATDRRVIAAAPMVFSLLNFDQTLMAHYQSMEGAWSFAFDPYYRENLTKELFNPKTHEVFDIEDMYTYKERLTLPIIEVVAAGDEFFLCQDSNYWWNGIPDPKWI</sequence>
<protein>
    <submittedName>
        <fullName evidence="2">Uncharacterized protein</fullName>
    </submittedName>
</protein>
<gene>
    <name evidence="2" type="ORF">LSH36_192g01004</name>
</gene>
<dbReference type="PANTHER" id="PTHR31497">
    <property type="entry name" value="AUTOCRINE PROLIFERATION REPRESSOR PROTEIN A"/>
    <property type="match status" value="1"/>
</dbReference>
<dbReference type="AlphaFoldDB" id="A0AAD9N5E1"/>
<keyword evidence="1" id="KW-0732">Signal</keyword>
<dbReference type="Gene3D" id="3.40.50.1820">
    <property type="entry name" value="alpha/beta hydrolase"/>
    <property type="match status" value="1"/>
</dbReference>
<proteinExistence type="predicted"/>
<evidence type="ECO:0000313" key="3">
    <source>
        <dbReference type="Proteomes" id="UP001208570"/>
    </source>
</evidence>
<reference evidence="2" key="1">
    <citation type="journal article" date="2023" name="Mol. Biol. Evol.">
        <title>Third-Generation Sequencing Reveals the Adaptive Role of the Epigenome in Three Deep-Sea Polychaetes.</title>
        <authorList>
            <person name="Perez M."/>
            <person name="Aroh O."/>
            <person name="Sun Y."/>
            <person name="Lan Y."/>
            <person name="Juniper S.K."/>
            <person name="Young C.R."/>
            <person name="Angers B."/>
            <person name="Qian P.Y."/>
        </authorList>
    </citation>
    <scope>NUCLEOTIDE SEQUENCE</scope>
    <source>
        <strain evidence="2">P08H-3</strain>
    </source>
</reference>
<name>A0AAD9N5E1_9ANNE</name>
<feature type="signal peptide" evidence="1">
    <location>
        <begin position="1"/>
        <end position="19"/>
    </location>
</feature>
<dbReference type="InterPro" id="IPR029058">
    <property type="entry name" value="AB_hydrolase_fold"/>
</dbReference>
<comment type="caution">
    <text evidence="2">The sequence shown here is derived from an EMBL/GenBank/DDBJ whole genome shotgun (WGS) entry which is preliminary data.</text>
</comment>
<evidence type="ECO:0000256" key="1">
    <source>
        <dbReference type="SAM" id="SignalP"/>
    </source>
</evidence>
<evidence type="ECO:0000313" key="2">
    <source>
        <dbReference type="EMBL" id="KAK2157405.1"/>
    </source>
</evidence>
<dbReference type="Proteomes" id="UP001208570">
    <property type="component" value="Unassembled WGS sequence"/>
</dbReference>
<dbReference type="PANTHER" id="PTHR31497:SF0">
    <property type="entry name" value="AUTOCRINE PROLIFERATION REPRESSOR PROTEIN A"/>
    <property type="match status" value="1"/>
</dbReference>
<dbReference type="Pfam" id="PF10142">
    <property type="entry name" value="PhoPQ_related"/>
    <property type="match status" value="1"/>
</dbReference>
<organism evidence="2 3">
    <name type="scientific">Paralvinella palmiformis</name>
    <dbReference type="NCBI Taxonomy" id="53620"/>
    <lineage>
        <taxon>Eukaryota</taxon>
        <taxon>Metazoa</taxon>
        <taxon>Spiralia</taxon>
        <taxon>Lophotrochozoa</taxon>
        <taxon>Annelida</taxon>
        <taxon>Polychaeta</taxon>
        <taxon>Sedentaria</taxon>
        <taxon>Canalipalpata</taxon>
        <taxon>Terebellida</taxon>
        <taxon>Terebelliformia</taxon>
        <taxon>Alvinellidae</taxon>
        <taxon>Paralvinella</taxon>
    </lineage>
</organism>
<accession>A0AAD9N5E1</accession>
<keyword evidence="3" id="KW-1185">Reference proteome</keyword>
<feature type="chain" id="PRO_5042267766" evidence="1">
    <location>
        <begin position="20"/>
        <end position="330"/>
    </location>
</feature>